<accession>A0A820QVU6</accession>
<dbReference type="GO" id="GO:0006203">
    <property type="term" value="P:dGTP catabolic process"/>
    <property type="evidence" value="ECO:0007669"/>
    <property type="project" value="TreeGrafter"/>
</dbReference>
<dbReference type="GO" id="GO:0008832">
    <property type="term" value="F:dGTPase activity"/>
    <property type="evidence" value="ECO:0007669"/>
    <property type="project" value="TreeGrafter"/>
</dbReference>
<dbReference type="EMBL" id="CAJOBB010028074">
    <property type="protein sequence ID" value="CAF4427333.1"/>
    <property type="molecule type" value="Genomic_DNA"/>
</dbReference>
<sequence length="100" mass="11822">EVKACYEIYRIRDDLHRRAYQHPVVKGIELMLKEAFIIANDYLFFSSKSGKCDIRLASTIDDMFTFNQVDDHITTLIKHSHHPNMDKAKEIIDKIERRGR</sequence>
<dbReference type="PANTHER" id="PTHR11373:SF4">
    <property type="entry name" value="DEOXYNUCLEOSIDE TRIPHOSPHATE TRIPHOSPHOHYDROLASE SAMHD1"/>
    <property type="match status" value="1"/>
</dbReference>
<dbReference type="AlphaFoldDB" id="A0A820QVU6"/>
<organism evidence="1 2">
    <name type="scientific">Adineta steineri</name>
    <dbReference type="NCBI Taxonomy" id="433720"/>
    <lineage>
        <taxon>Eukaryota</taxon>
        <taxon>Metazoa</taxon>
        <taxon>Spiralia</taxon>
        <taxon>Gnathifera</taxon>
        <taxon>Rotifera</taxon>
        <taxon>Eurotatoria</taxon>
        <taxon>Bdelloidea</taxon>
        <taxon>Adinetida</taxon>
        <taxon>Adinetidae</taxon>
        <taxon>Adineta</taxon>
    </lineage>
</organism>
<evidence type="ECO:0000313" key="2">
    <source>
        <dbReference type="Proteomes" id="UP000663868"/>
    </source>
</evidence>
<comment type="caution">
    <text evidence="1">The sequence shown here is derived from an EMBL/GenBank/DDBJ whole genome shotgun (WGS) entry which is preliminary data.</text>
</comment>
<dbReference type="PANTHER" id="PTHR11373">
    <property type="entry name" value="DEOXYNUCLEOSIDE TRIPHOSPHATE TRIPHOSPHOHYDROLASE"/>
    <property type="match status" value="1"/>
</dbReference>
<protein>
    <submittedName>
        <fullName evidence="1">Uncharacterized protein</fullName>
    </submittedName>
</protein>
<dbReference type="InterPro" id="IPR050135">
    <property type="entry name" value="dGTPase-like"/>
</dbReference>
<proteinExistence type="predicted"/>
<dbReference type="GO" id="GO:0005634">
    <property type="term" value="C:nucleus"/>
    <property type="evidence" value="ECO:0007669"/>
    <property type="project" value="TreeGrafter"/>
</dbReference>
<gene>
    <name evidence="1" type="ORF">KXQ929_LOCUS52570</name>
</gene>
<dbReference type="Proteomes" id="UP000663868">
    <property type="component" value="Unassembled WGS sequence"/>
</dbReference>
<dbReference type="Gene3D" id="1.10.3210.10">
    <property type="entry name" value="Hypothetical protein af1432"/>
    <property type="match status" value="1"/>
</dbReference>
<name>A0A820QVU6_9BILA</name>
<evidence type="ECO:0000313" key="1">
    <source>
        <dbReference type="EMBL" id="CAF4427333.1"/>
    </source>
</evidence>
<dbReference type="SUPFAM" id="SSF109604">
    <property type="entry name" value="HD-domain/PDEase-like"/>
    <property type="match status" value="1"/>
</dbReference>
<reference evidence="1" key="1">
    <citation type="submission" date="2021-02" db="EMBL/GenBank/DDBJ databases">
        <authorList>
            <person name="Nowell W R."/>
        </authorList>
    </citation>
    <scope>NUCLEOTIDE SEQUENCE</scope>
</reference>
<feature type="non-terminal residue" evidence="1">
    <location>
        <position position="1"/>
    </location>
</feature>